<sequence length="381" mass="41458">MTQAKPIEIIRYYYNTQEQNNNDRKAYVAIGKHEEIGSSSDNERRPLLLSTSRPSTTLNNNNNSNRNVPSEMMGLFLMALCALAFASMTLFVKLSGASFPLFEIVFARSLIQTVLGLVSCLFAGIHPFGNRPVRPWLVFRGVIGGFALALNFFSVIHLSLVDTTAIMYLSPIITAILAALVLGESFYLLEGLCAAFCLTGALIVLKPEFLFELLLPLLTAPSHTDDKEQRGLAIFAAIGGAVLTAVVYCTIRKAGAKGPVHFLVHIVYLGAMGALISIPPLLTLQPFIRPKSWIEYGMLGMTGISAFIGQCLLSKGIQMAPAGPASFIRVGDIILAGVFDIFIFHEYPDCLSILGSIIIVGATTVLASRKWEAANEARRRR</sequence>
<evidence type="ECO:0000313" key="8">
    <source>
        <dbReference type="EMBL" id="KAI9278207.1"/>
    </source>
</evidence>
<feature type="transmembrane region" description="Helical" evidence="6">
    <location>
        <begin position="262"/>
        <end position="282"/>
    </location>
</feature>
<dbReference type="Proteomes" id="UP001209540">
    <property type="component" value="Unassembled WGS sequence"/>
</dbReference>
<feature type="transmembrane region" description="Helical" evidence="6">
    <location>
        <begin position="294"/>
        <end position="314"/>
    </location>
</feature>
<feature type="transmembrane region" description="Helical" evidence="6">
    <location>
        <begin position="165"/>
        <end position="182"/>
    </location>
</feature>
<dbReference type="EMBL" id="JAIXMP010000001">
    <property type="protein sequence ID" value="KAI9278207.1"/>
    <property type="molecule type" value="Genomic_DNA"/>
</dbReference>
<keyword evidence="4 6" id="KW-0472">Membrane</keyword>
<feature type="transmembrane region" description="Helical" evidence="6">
    <location>
        <begin position="189"/>
        <end position="211"/>
    </location>
</feature>
<feature type="region of interest" description="Disordered" evidence="5">
    <location>
        <begin position="37"/>
        <end position="65"/>
    </location>
</feature>
<comment type="subcellular location">
    <subcellularLocation>
        <location evidence="1">Membrane</location>
        <topology evidence="1">Multi-pass membrane protein</topology>
    </subcellularLocation>
</comment>
<name>A0AAD5KXW2_9FUNG</name>
<dbReference type="GO" id="GO:0016020">
    <property type="term" value="C:membrane"/>
    <property type="evidence" value="ECO:0007669"/>
    <property type="project" value="UniProtKB-SubCell"/>
</dbReference>
<feature type="transmembrane region" description="Helical" evidence="6">
    <location>
        <begin position="231"/>
        <end position="250"/>
    </location>
</feature>
<evidence type="ECO:0000256" key="4">
    <source>
        <dbReference type="ARBA" id="ARBA00023136"/>
    </source>
</evidence>
<feature type="domain" description="EamA" evidence="7">
    <location>
        <begin position="232"/>
        <end position="366"/>
    </location>
</feature>
<feature type="transmembrane region" description="Helical" evidence="6">
    <location>
        <begin position="351"/>
        <end position="371"/>
    </location>
</feature>
<organism evidence="8 9">
    <name type="scientific">Phascolomyces articulosus</name>
    <dbReference type="NCBI Taxonomy" id="60185"/>
    <lineage>
        <taxon>Eukaryota</taxon>
        <taxon>Fungi</taxon>
        <taxon>Fungi incertae sedis</taxon>
        <taxon>Mucoromycota</taxon>
        <taxon>Mucoromycotina</taxon>
        <taxon>Mucoromycetes</taxon>
        <taxon>Mucorales</taxon>
        <taxon>Lichtheimiaceae</taxon>
        <taxon>Phascolomyces</taxon>
    </lineage>
</organism>
<feature type="compositionally biased region" description="Low complexity" evidence="5">
    <location>
        <begin position="47"/>
        <end position="65"/>
    </location>
</feature>
<dbReference type="AlphaFoldDB" id="A0AAD5KXW2"/>
<dbReference type="InterPro" id="IPR037185">
    <property type="entry name" value="EmrE-like"/>
</dbReference>
<comment type="caution">
    <text evidence="8">The sequence shown here is derived from an EMBL/GenBank/DDBJ whole genome shotgun (WGS) entry which is preliminary data.</text>
</comment>
<feature type="transmembrane region" description="Helical" evidence="6">
    <location>
        <begin position="137"/>
        <end position="159"/>
    </location>
</feature>
<accession>A0AAD5KXW2</accession>
<proteinExistence type="predicted"/>
<feature type="transmembrane region" description="Helical" evidence="6">
    <location>
        <begin position="326"/>
        <end position="345"/>
    </location>
</feature>
<dbReference type="Pfam" id="PF00892">
    <property type="entry name" value="EamA"/>
    <property type="match status" value="2"/>
</dbReference>
<gene>
    <name evidence="8" type="ORF">BDA99DRAFT_491456</name>
</gene>
<reference evidence="8" key="1">
    <citation type="journal article" date="2022" name="IScience">
        <title>Evolution of zygomycete secretomes and the origins of terrestrial fungal ecologies.</title>
        <authorList>
            <person name="Chang Y."/>
            <person name="Wang Y."/>
            <person name="Mondo S."/>
            <person name="Ahrendt S."/>
            <person name="Andreopoulos W."/>
            <person name="Barry K."/>
            <person name="Beard J."/>
            <person name="Benny G.L."/>
            <person name="Blankenship S."/>
            <person name="Bonito G."/>
            <person name="Cuomo C."/>
            <person name="Desiro A."/>
            <person name="Gervers K.A."/>
            <person name="Hundley H."/>
            <person name="Kuo A."/>
            <person name="LaButti K."/>
            <person name="Lang B.F."/>
            <person name="Lipzen A."/>
            <person name="O'Donnell K."/>
            <person name="Pangilinan J."/>
            <person name="Reynolds N."/>
            <person name="Sandor L."/>
            <person name="Smith M.E."/>
            <person name="Tsang A."/>
            <person name="Grigoriev I.V."/>
            <person name="Stajich J.E."/>
            <person name="Spatafora J.W."/>
        </authorList>
    </citation>
    <scope>NUCLEOTIDE SEQUENCE</scope>
    <source>
        <strain evidence="8">RSA 2281</strain>
    </source>
</reference>
<evidence type="ECO:0000256" key="2">
    <source>
        <dbReference type="ARBA" id="ARBA00022692"/>
    </source>
</evidence>
<evidence type="ECO:0000259" key="7">
    <source>
        <dbReference type="Pfam" id="PF00892"/>
    </source>
</evidence>
<feature type="compositionally biased region" description="Basic and acidic residues" evidence="5">
    <location>
        <begin position="37"/>
        <end position="46"/>
    </location>
</feature>
<evidence type="ECO:0000256" key="1">
    <source>
        <dbReference type="ARBA" id="ARBA00004141"/>
    </source>
</evidence>
<evidence type="ECO:0000313" key="9">
    <source>
        <dbReference type="Proteomes" id="UP001209540"/>
    </source>
</evidence>
<feature type="transmembrane region" description="Helical" evidence="6">
    <location>
        <begin position="104"/>
        <end position="125"/>
    </location>
</feature>
<dbReference type="InterPro" id="IPR000620">
    <property type="entry name" value="EamA_dom"/>
</dbReference>
<feature type="domain" description="EamA" evidence="7">
    <location>
        <begin position="72"/>
        <end position="205"/>
    </location>
</feature>
<keyword evidence="9" id="KW-1185">Reference proteome</keyword>
<evidence type="ECO:0000256" key="3">
    <source>
        <dbReference type="ARBA" id="ARBA00022989"/>
    </source>
</evidence>
<dbReference type="PANTHER" id="PTHR22911:SF6">
    <property type="entry name" value="SOLUTE CARRIER FAMILY 35 MEMBER G1"/>
    <property type="match status" value="1"/>
</dbReference>
<reference evidence="8" key="2">
    <citation type="submission" date="2023-02" db="EMBL/GenBank/DDBJ databases">
        <authorList>
            <consortium name="DOE Joint Genome Institute"/>
            <person name="Mondo S.J."/>
            <person name="Chang Y."/>
            <person name="Wang Y."/>
            <person name="Ahrendt S."/>
            <person name="Andreopoulos W."/>
            <person name="Barry K."/>
            <person name="Beard J."/>
            <person name="Benny G.L."/>
            <person name="Blankenship S."/>
            <person name="Bonito G."/>
            <person name="Cuomo C."/>
            <person name="Desiro A."/>
            <person name="Gervers K.A."/>
            <person name="Hundley H."/>
            <person name="Kuo A."/>
            <person name="LaButti K."/>
            <person name="Lang B.F."/>
            <person name="Lipzen A."/>
            <person name="O'Donnell K."/>
            <person name="Pangilinan J."/>
            <person name="Reynolds N."/>
            <person name="Sandor L."/>
            <person name="Smith M.W."/>
            <person name="Tsang A."/>
            <person name="Grigoriev I.V."/>
            <person name="Stajich J.E."/>
            <person name="Spatafora J.W."/>
        </authorList>
    </citation>
    <scope>NUCLEOTIDE SEQUENCE</scope>
    <source>
        <strain evidence="8">RSA 2281</strain>
    </source>
</reference>
<dbReference type="PANTHER" id="PTHR22911">
    <property type="entry name" value="ACYL-MALONYL CONDENSING ENZYME-RELATED"/>
    <property type="match status" value="1"/>
</dbReference>
<evidence type="ECO:0000256" key="5">
    <source>
        <dbReference type="SAM" id="MobiDB-lite"/>
    </source>
</evidence>
<feature type="transmembrane region" description="Helical" evidence="6">
    <location>
        <begin position="72"/>
        <end position="92"/>
    </location>
</feature>
<protein>
    <recommendedName>
        <fullName evidence="7">EamA domain-containing protein</fullName>
    </recommendedName>
</protein>
<keyword evidence="3 6" id="KW-1133">Transmembrane helix</keyword>
<keyword evidence="2 6" id="KW-0812">Transmembrane</keyword>
<dbReference type="SUPFAM" id="SSF103481">
    <property type="entry name" value="Multidrug resistance efflux transporter EmrE"/>
    <property type="match status" value="2"/>
</dbReference>
<evidence type="ECO:0000256" key="6">
    <source>
        <dbReference type="SAM" id="Phobius"/>
    </source>
</evidence>